<organism evidence="2 3">
    <name type="scientific">Kluyvera intermedia</name>
    <name type="common">Enterobacter intermedius</name>
    <dbReference type="NCBI Taxonomy" id="61648"/>
    <lineage>
        <taxon>Bacteria</taxon>
        <taxon>Pseudomonadati</taxon>
        <taxon>Pseudomonadota</taxon>
        <taxon>Gammaproteobacteria</taxon>
        <taxon>Enterobacterales</taxon>
        <taxon>Enterobacteriaceae</taxon>
        <taxon>Kluyvera</taxon>
    </lineage>
</organism>
<dbReference type="EMBL" id="MWPR01000011">
    <property type="protein sequence ID" value="ORJ50580.1"/>
    <property type="molecule type" value="Genomic_DNA"/>
</dbReference>
<reference evidence="2 3" key="1">
    <citation type="submission" date="2017-02" db="EMBL/GenBank/DDBJ databases">
        <title>Draft genome sequence of a Kluyvera intermedia isolate from a patient with a pancreatic abscess.</title>
        <authorList>
            <person name="Thele R."/>
        </authorList>
    </citation>
    <scope>NUCLEOTIDE SEQUENCE [LARGE SCALE GENOMIC DNA]</scope>
    <source>
        <strain evidence="2 3">FOSA7093</strain>
    </source>
</reference>
<evidence type="ECO:0000313" key="3">
    <source>
        <dbReference type="Proteomes" id="UP000192521"/>
    </source>
</evidence>
<accession>A0ABX3UI67</accession>
<dbReference type="NCBIfam" id="TIGR01541">
    <property type="entry name" value="tape_meas_lam_C"/>
    <property type="match status" value="1"/>
</dbReference>
<dbReference type="Pfam" id="PF09718">
    <property type="entry name" value="Tape_meas_lam_C"/>
    <property type="match status" value="1"/>
</dbReference>
<feature type="domain" description="Bacteriophage tail tape measure C-terminal" evidence="1">
    <location>
        <begin position="152"/>
        <end position="225"/>
    </location>
</feature>
<comment type="caution">
    <text evidence="2">The sequence shown here is derived from an EMBL/GenBank/DDBJ whole genome shotgun (WGS) entry which is preliminary data.</text>
</comment>
<dbReference type="InterPro" id="IPR006431">
    <property type="entry name" value="Phage_tape_meas_C"/>
</dbReference>
<dbReference type="Proteomes" id="UP000192521">
    <property type="component" value="Unassembled WGS sequence"/>
</dbReference>
<evidence type="ECO:0000259" key="1">
    <source>
        <dbReference type="Pfam" id="PF09718"/>
    </source>
</evidence>
<protein>
    <submittedName>
        <fullName evidence="2">Phage tail tape measure protein</fullName>
    </submittedName>
</protein>
<dbReference type="RefSeq" id="WP_085006056.1">
    <property type="nucleotide sequence ID" value="NZ_MWPR01000011.1"/>
</dbReference>
<gene>
    <name evidence="2" type="ORF">B2M27_09915</name>
</gene>
<evidence type="ECO:0000313" key="2">
    <source>
        <dbReference type="EMBL" id="ORJ50580.1"/>
    </source>
</evidence>
<keyword evidence="3" id="KW-1185">Reference proteome</keyword>
<name>A0ABX3UI67_KLUIN</name>
<proteinExistence type="predicted"/>
<sequence>MATLRELIIKISIDSGSFQSETAPTSWMGLSGVATVNNQVDFGHQNRGRSGPDKPEVARWTQRADGNVKESNSQIEAQNQLTEAAQKFDNEANTAMNTGGMSDRQRQRYDEAQQIARQFDKTDKGNAAIKAQRAALTELDKKYKAIAESEADWRNGVSRGYNTWLEEMSNIAGTVSDGVKSSLDGAFSNVTSMLEGNKVSWKSWGISVLQMIEKVALQMAVVNALGTSDASGSSGLLGSLVSGIAGFIGGGGTSSVMSSTSSTVVTGQSFSVPTPHLANALGGVYDSPSLSAYSNGVYSTPKTFAFAKGAGIFGEAGPEAIMPLTRAADGSLGIRAVNSGVNNVQTASGSPQVYITIEGNGNTRVQTDGGMTEQFGKEIGSYVERRYRELMARDVAPGGAVWNLAKGGR</sequence>